<evidence type="ECO:0000259" key="4">
    <source>
        <dbReference type="Pfam" id="PF01425"/>
    </source>
</evidence>
<dbReference type="PANTHER" id="PTHR46072">
    <property type="entry name" value="AMIDASE-RELATED-RELATED"/>
    <property type="match status" value="1"/>
</dbReference>
<evidence type="ECO:0000256" key="3">
    <source>
        <dbReference type="PIRSR" id="PIRSR001221-1"/>
    </source>
</evidence>
<dbReference type="OMA" id="MLWDEVV"/>
<evidence type="ECO:0000256" key="2">
    <source>
        <dbReference type="ARBA" id="ARBA00022801"/>
    </source>
</evidence>
<feature type="domain" description="Amidase" evidence="4">
    <location>
        <begin position="73"/>
        <end position="532"/>
    </location>
</feature>
<dbReference type="PIRSF" id="PIRSF001221">
    <property type="entry name" value="Amidase_fungi"/>
    <property type="match status" value="1"/>
</dbReference>
<dbReference type="Gene3D" id="3.90.1300.10">
    <property type="entry name" value="Amidase signature (AS) domain"/>
    <property type="match status" value="1"/>
</dbReference>
<dbReference type="InterPro" id="IPR023631">
    <property type="entry name" value="Amidase_dom"/>
</dbReference>
<dbReference type="InterPro" id="IPR036928">
    <property type="entry name" value="AS_sf"/>
</dbReference>
<proteinExistence type="inferred from homology"/>
<dbReference type="EMBL" id="ML734982">
    <property type="protein sequence ID" value="KAB8204213.1"/>
    <property type="molecule type" value="Genomic_DNA"/>
</dbReference>
<dbReference type="AlphaFoldDB" id="A0A5N6DI58"/>
<reference evidence="5 6" key="1">
    <citation type="submission" date="2019-04" db="EMBL/GenBank/DDBJ databases">
        <title>Fungal friends and foes A comparative genomics study of 23 Aspergillus species from section Flavi.</title>
        <authorList>
            <consortium name="DOE Joint Genome Institute"/>
            <person name="Kjaerbolling I."/>
            <person name="Vesth T.C."/>
            <person name="Frisvad J.C."/>
            <person name="Nybo J.L."/>
            <person name="Theobald S."/>
            <person name="Kildgaard S."/>
            <person name="Petersen T.I."/>
            <person name="Kuo A."/>
            <person name="Sato A."/>
            <person name="Lyhne E.K."/>
            <person name="Kogle M.E."/>
            <person name="Wiebenga A."/>
            <person name="Kun R.S."/>
            <person name="Lubbers R.J."/>
            <person name="Makela M.R."/>
            <person name="Barry K."/>
            <person name="Chovatia M."/>
            <person name="Clum A."/>
            <person name="Daum C."/>
            <person name="Haridas S."/>
            <person name="He G."/>
            <person name="LaButti K."/>
            <person name="Lipzen A."/>
            <person name="Mondo S."/>
            <person name="Pangilinan J."/>
            <person name="Riley R."/>
            <person name="Salamov A."/>
            <person name="Simmons B.A."/>
            <person name="Magnuson J.K."/>
            <person name="Henrissat B."/>
            <person name="Mortensen U.H."/>
            <person name="Larsen T.O."/>
            <person name="De vries R.P."/>
            <person name="Grigoriev I.V."/>
            <person name="Machida M."/>
            <person name="Baker S.E."/>
            <person name="Andersen M.R."/>
        </authorList>
    </citation>
    <scope>NUCLEOTIDE SEQUENCE [LARGE SCALE GENOMIC DNA]</scope>
    <source>
        <strain evidence="5 6">CBS 117618</strain>
    </source>
</reference>
<name>A0A5N6DI58_ASPPA</name>
<evidence type="ECO:0000313" key="5">
    <source>
        <dbReference type="EMBL" id="KAB8204213.1"/>
    </source>
</evidence>
<feature type="active site" description="Acyl-ester intermediate" evidence="3">
    <location>
        <position position="228"/>
    </location>
</feature>
<feature type="active site" description="Charge relay system" evidence="3">
    <location>
        <position position="129"/>
    </location>
</feature>
<gene>
    <name evidence="5" type="ORF">BDV34DRAFT_197751</name>
</gene>
<dbReference type="Proteomes" id="UP000326532">
    <property type="component" value="Unassembled WGS sequence"/>
</dbReference>
<evidence type="ECO:0000256" key="1">
    <source>
        <dbReference type="ARBA" id="ARBA00009199"/>
    </source>
</evidence>
<organism evidence="5 6">
    <name type="scientific">Aspergillus parasiticus</name>
    <dbReference type="NCBI Taxonomy" id="5067"/>
    <lineage>
        <taxon>Eukaryota</taxon>
        <taxon>Fungi</taxon>
        <taxon>Dikarya</taxon>
        <taxon>Ascomycota</taxon>
        <taxon>Pezizomycotina</taxon>
        <taxon>Eurotiomycetes</taxon>
        <taxon>Eurotiomycetidae</taxon>
        <taxon>Eurotiales</taxon>
        <taxon>Aspergillaceae</taxon>
        <taxon>Aspergillus</taxon>
        <taxon>Aspergillus subgen. Circumdati</taxon>
    </lineage>
</organism>
<protein>
    <submittedName>
        <fullName evidence="5">Amidase</fullName>
    </submittedName>
</protein>
<keyword evidence="2" id="KW-0378">Hydrolase</keyword>
<dbReference type="GO" id="GO:0016787">
    <property type="term" value="F:hydrolase activity"/>
    <property type="evidence" value="ECO:0007669"/>
    <property type="project" value="UniProtKB-KW"/>
</dbReference>
<sequence>MSWEAVSNKAQADLLSSLPSQWRIDTEAFASVTDVSQIPKTCGILSQRQIQITELTATQLARQIASRQMKAVEVLEAFAARAAISHQLVNCLTAWFLEEGMQRARQLDGILDRGGEPLGGLHGVPVALKDSYNVKGHTTTRGYVVNKDDIQDHDSAIVATLRAAGAVFFCRTTMPQTGMALETVSNLWGRTMNPFNTKLVAGGSSGGDGALVAMKGCPIAPSTDIGGSIRIPAAFNGLYAIRPTSLRIPKAGWGGSKTGQISIRDSVGPVCHSVEDVRMFTEILTADPANRYDVSAVPIPWRNVSLPKGKLVVGIMKWDGVVMPHPPVLRAMEHAKQVLTKSGFEVIEFNPPFDCWELAKCTFDIYFQEAGEETLAKLKPTGEPLIPAFADLLKVYNARHLSALELCHLNLKMREFKDQFADAWKQTSQITRSGHPMDALICPVAPSAGAPHDYNAYWGYTSMFNFLDYPSTILPVANFKIDPQIDRLDPAYQPLSSNPYDKTYQAMYDAELFANQPSTIQIVGRPFDDEELIEVTAEIDSIFKTTRQVQPKL</sequence>
<dbReference type="VEuPathDB" id="FungiDB:BDV34DRAFT_197751"/>
<evidence type="ECO:0000313" key="6">
    <source>
        <dbReference type="Proteomes" id="UP000326532"/>
    </source>
</evidence>
<accession>A0A5N6DI58</accession>
<comment type="similarity">
    <text evidence="1">Belongs to the amidase family.</text>
</comment>
<dbReference type="SUPFAM" id="SSF75304">
    <property type="entry name" value="Amidase signature (AS) enzymes"/>
    <property type="match status" value="1"/>
</dbReference>
<dbReference type="Pfam" id="PF01425">
    <property type="entry name" value="Amidase"/>
    <property type="match status" value="1"/>
</dbReference>
<feature type="active site" description="Charge relay system" evidence="3">
    <location>
        <position position="204"/>
    </location>
</feature>
<keyword evidence="6" id="KW-1185">Reference proteome</keyword>